<comment type="similarity">
    <text evidence="2 9">Belongs to the TRAFAC class OBG-HflX-like GTPase superfamily. OBG GTPase family.</text>
</comment>
<dbReference type="InterPro" id="IPR006074">
    <property type="entry name" value="GTP1-OBG_CS"/>
</dbReference>
<dbReference type="Pfam" id="PF01926">
    <property type="entry name" value="MMR_HSR1"/>
    <property type="match status" value="1"/>
</dbReference>
<dbReference type="Gene3D" id="3.30.300.350">
    <property type="entry name" value="GTP-binding protein OBG, C-terminal domain"/>
    <property type="match status" value="1"/>
</dbReference>
<dbReference type="GO" id="GO:0003924">
    <property type="term" value="F:GTPase activity"/>
    <property type="evidence" value="ECO:0007669"/>
    <property type="project" value="UniProtKB-UniRule"/>
</dbReference>
<organism evidence="14 15">
    <name type="scientific">Candidatus Fimihabitans intestinipullorum</name>
    <dbReference type="NCBI Taxonomy" id="2840820"/>
    <lineage>
        <taxon>Bacteria</taxon>
        <taxon>Bacillati</taxon>
        <taxon>Mycoplasmatota</taxon>
        <taxon>Mycoplasmatota incertae sedis</taxon>
        <taxon>Candidatus Fimihabitans</taxon>
    </lineage>
</organism>
<keyword evidence="6 9" id="KW-0378">Hydrolase</keyword>
<dbReference type="InterPro" id="IPR015349">
    <property type="entry name" value="OCT_dom"/>
</dbReference>
<dbReference type="CDD" id="cd01898">
    <property type="entry name" value="Obg"/>
    <property type="match status" value="1"/>
</dbReference>
<dbReference type="PIRSF" id="PIRSF002401">
    <property type="entry name" value="GTP_bd_Obg/CgtA"/>
    <property type="match status" value="1"/>
</dbReference>
<comment type="cofactor">
    <cofactor evidence="1 9">
        <name>Mg(2+)</name>
        <dbReference type="ChEBI" id="CHEBI:18420"/>
    </cofactor>
</comment>
<dbReference type="SUPFAM" id="SSF82051">
    <property type="entry name" value="Obg GTP-binding protein N-terminal domain"/>
    <property type="match status" value="1"/>
</dbReference>
<dbReference type="PROSITE" id="PS51881">
    <property type="entry name" value="OCT"/>
    <property type="match status" value="1"/>
</dbReference>
<keyword evidence="4 9" id="KW-0479">Metal-binding</keyword>
<dbReference type="InterPro" id="IPR006073">
    <property type="entry name" value="GTP-bd"/>
</dbReference>
<dbReference type="NCBIfam" id="NF008955">
    <property type="entry name" value="PRK12297.1"/>
    <property type="match status" value="1"/>
</dbReference>
<evidence type="ECO:0000256" key="7">
    <source>
        <dbReference type="ARBA" id="ARBA00022842"/>
    </source>
</evidence>
<dbReference type="PROSITE" id="PS51883">
    <property type="entry name" value="OBG"/>
    <property type="match status" value="1"/>
</dbReference>
<reference evidence="14" key="1">
    <citation type="submission" date="2020-10" db="EMBL/GenBank/DDBJ databases">
        <authorList>
            <person name="Gilroy R."/>
        </authorList>
    </citation>
    <scope>NUCLEOTIDE SEQUENCE</scope>
    <source>
        <strain evidence="14">CHK197-8231</strain>
    </source>
</reference>
<dbReference type="FunFam" id="2.70.210.12:FF:000001">
    <property type="entry name" value="GTPase Obg"/>
    <property type="match status" value="1"/>
</dbReference>
<dbReference type="InterPro" id="IPR005225">
    <property type="entry name" value="Small_GTP-bd"/>
</dbReference>
<evidence type="ECO:0000256" key="5">
    <source>
        <dbReference type="ARBA" id="ARBA00022741"/>
    </source>
</evidence>
<feature type="binding site" evidence="9">
    <location>
        <begin position="212"/>
        <end position="215"/>
    </location>
    <ligand>
        <name>GTP</name>
        <dbReference type="ChEBI" id="CHEBI:37565"/>
    </ligand>
</feature>
<evidence type="ECO:0000256" key="2">
    <source>
        <dbReference type="ARBA" id="ARBA00007699"/>
    </source>
</evidence>
<dbReference type="InterPro" id="IPR014100">
    <property type="entry name" value="GTP-bd_Obg/CgtA"/>
</dbReference>
<feature type="domain" description="Obg" evidence="13">
    <location>
        <begin position="1"/>
        <end position="158"/>
    </location>
</feature>
<keyword evidence="5 9" id="KW-0547">Nucleotide-binding</keyword>
<dbReference type="Pfam" id="PF01018">
    <property type="entry name" value="GTP1_OBG"/>
    <property type="match status" value="1"/>
</dbReference>
<evidence type="ECO:0000256" key="9">
    <source>
        <dbReference type="HAMAP-Rule" id="MF_01454"/>
    </source>
</evidence>
<evidence type="ECO:0000256" key="8">
    <source>
        <dbReference type="ARBA" id="ARBA00023134"/>
    </source>
</evidence>
<gene>
    <name evidence="14" type="primary">obgE</name>
    <name evidence="9" type="synonym">obg</name>
    <name evidence="14" type="ORF">IAD49_04640</name>
</gene>
<proteinExistence type="inferred from homology"/>
<dbReference type="NCBIfam" id="TIGR02729">
    <property type="entry name" value="Obg_CgtA"/>
    <property type="match status" value="1"/>
</dbReference>
<dbReference type="NCBIfam" id="NF008956">
    <property type="entry name" value="PRK12299.1"/>
    <property type="match status" value="1"/>
</dbReference>
<dbReference type="GO" id="GO:0000287">
    <property type="term" value="F:magnesium ion binding"/>
    <property type="evidence" value="ECO:0007669"/>
    <property type="project" value="InterPro"/>
</dbReference>
<dbReference type="GO" id="GO:0042254">
    <property type="term" value="P:ribosome biogenesis"/>
    <property type="evidence" value="ECO:0007669"/>
    <property type="project" value="UniProtKB-UniRule"/>
</dbReference>
<evidence type="ECO:0000259" key="11">
    <source>
        <dbReference type="PROSITE" id="PS51710"/>
    </source>
</evidence>
<dbReference type="Gene3D" id="2.70.210.12">
    <property type="entry name" value="GTP1/OBG domain"/>
    <property type="match status" value="1"/>
</dbReference>
<dbReference type="NCBIfam" id="TIGR03595">
    <property type="entry name" value="Obg_CgtA_exten"/>
    <property type="match status" value="1"/>
</dbReference>
<dbReference type="Gene3D" id="3.40.50.300">
    <property type="entry name" value="P-loop containing nucleotide triphosphate hydrolases"/>
    <property type="match status" value="1"/>
</dbReference>
<name>A0A9D1HUM2_9BACT</name>
<dbReference type="PROSITE" id="PS00905">
    <property type="entry name" value="GTP1_OBG"/>
    <property type="match status" value="1"/>
</dbReference>
<dbReference type="InterPro" id="IPR027417">
    <property type="entry name" value="P-loop_NTPase"/>
</dbReference>
<dbReference type="PRINTS" id="PR00326">
    <property type="entry name" value="GTP1OBG"/>
</dbReference>
<feature type="binding site" evidence="9">
    <location>
        <position position="192"/>
    </location>
    <ligand>
        <name>Mg(2+)</name>
        <dbReference type="ChEBI" id="CHEBI:18420"/>
    </ligand>
</feature>
<evidence type="ECO:0000256" key="10">
    <source>
        <dbReference type="SAM" id="MobiDB-lite"/>
    </source>
</evidence>
<keyword evidence="7 9" id="KW-0460">Magnesium</keyword>
<dbReference type="InterPro" id="IPR045086">
    <property type="entry name" value="OBG_GTPase"/>
</dbReference>
<evidence type="ECO:0000256" key="6">
    <source>
        <dbReference type="ARBA" id="ARBA00022801"/>
    </source>
</evidence>
<feature type="binding site" evidence="9">
    <location>
        <begin position="282"/>
        <end position="285"/>
    </location>
    <ligand>
        <name>GTP</name>
        <dbReference type="ChEBI" id="CHEBI:37565"/>
    </ligand>
</feature>
<evidence type="ECO:0000313" key="14">
    <source>
        <dbReference type="EMBL" id="HIU22849.1"/>
    </source>
</evidence>
<dbReference type="GO" id="GO:0005737">
    <property type="term" value="C:cytoplasm"/>
    <property type="evidence" value="ECO:0007669"/>
    <property type="project" value="UniProtKB-SubCell"/>
</dbReference>
<feature type="binding site" evidence="9">
    <location>
        <position position="172"/>
    </location>
    <ligand>
        <name>Mg(2+)</name>
        <dbReference type="ChEBI" id="CHEBI:18420"/>
    </ligand>
</feature>
<dbReference type="SUPFAM" id="SSF102741">
    <property type="entry name" value="Obg GTP-binding protein C-terminal domain"/>
    <property type="match status" value="1"/>
</dbReference>
<feature type="binding site" evidence="9">
    <location>
        <begin position="190"/>
        <end position="194"/>
    </location>
    <ligand>
        <name>GTP</name>
        <dbReference type="ChEBI" id="CHEBI:37565"/>
    </ligand>
</feature>
<dbReference type="PANTHER" id="PTHR11702">
    <property type="entry name" value="DEVELOPMENTALLY REGULATED GTP-BINDING PROTEIN-RELATED"/>
    <property type="match status" value="1"/>
</dbReference>
<evidence type="ECO:0000256" key="3">
    <source>
        <dbReference type="ARBA" id="ARBA00022490"/>
    </source>
</evidence>
<keyword evidence="8 9" id="KW-0342">GTP-binding</keyword>
<evidence type="ECO:0000256" key="4">
    <source>
        <dbReference type="ARBA" id="ARBA00022723"/>
    </source>
</evidence>
<dbReference type="NCBIfam" id="TIGR00231">
    <property type="entry name" value="small_GTP"/>
    <property type="match status" value="1"/>
</dbReference>
<comment type="function">
    <text evidence="9">An essential GTPase which binds GTP, GDP and possibly (p)ppGpp with moderate affinity, with high nucleotide exchange rates and a fairly low GTP hydrolysis rate. Plays a role in control of the cell cycle, stress response, ribosome biogenesis and in those bacteria that undergo differentiation, in morphogenesis control.</text>
</comment>
<dbReference type="HAMAP" id="MF_01454">
    <property type="entry name" value="GTPase_Obg"/>
    <property type="match status" value="1"/>
</dbReference>
<dbReference type="InterPro" id="IPR036726">
    <property type="entry name" value="GTP1_OBG_dom_sf"/>
</dbReference>
<feature type="binding site" evidence="9">
    <location>
        <begin position="165"/>
        <end position="172"/>
    </location>
    <ligand>
        <name>GTP</name>
        <dbReference type="ChEBI" id="CHEBI:37565"/>
    </ligand>
</feature>
<comment type="caution">
    <text evidence="14">The sequence shown here is derived from an EMBL/GenBank/DDBJ whole genome shotgun (WGS) entry which is preliminary data.</text>
</comment>
<evidence type="ECO:0000256" key="1">
    <source>
        <dbReference type="ARBA" id="ARBA00001946"/>
    </source>
</evidence>
<dbReference type="InterPro" id="IPR006169">
    <property type="entry name" value="GTP1_OBG_dom"/>
</dbReference>
<protein>
    <recommendedName>
        <fullName evidence="9">GTPase Obg</fullName>
        <ecNumber evidence="9">3.6.5.-</ecNumber>
    </recommendedName>
    <alternativeName>
        <fullName evidence="9">GTP-binding protein Obg</fullName>
    </alternativeName>
</protein>
<sequence length="424" mass="46777">MFIDEVTMDLIAGRGGDGCMAFRREKYVEMGGPFGGNGGKGASIIFEADEGLNTLIDLRYKKLIKAPKGENGQGKNCHGKNSPDVIVKVPIGTVVTDVDTNLIVADLTKHGERAVVARGGRGGRGNTAFATRQNPAPNFAENGEPGEEKQVKVELKLLADVGLVGLPSVGKSTIISKISASKPKIAAYHFTTLRPNLGVVRASDGRSFVVADLPGLIKGASLGEGLGDRFLKHIERTRVIAHVIDMSGFEGRDPYDDYVTINEELKNFNESLIKKPQIVVANKMDAPEAKEHLQAFKKKVTDVPVYEISALENKGLQQVVDALADKLDTIAKKPLYEEERFESHVVYKFKKEQPFTVTNENGTWVIRGDEVEKLFRMSRLNTEEAFLRFSNQLKKLGIEDKLRELGAQDGDNVRILDYEFDYRL</sequence>
<dbReference type="PROSITE" id="PS51710">
    <property type="entry name" value="G_OBG"/>
    <property type="match status" value="1"/>
</dbReference>
<dbReference type="InterPro" id="IPR031167">
    <property type="entry name" value="G_OBG"/>
</dbReference>
<dbReference type="AlphaFoldDB" id="A0A9D1HUM2"/>
<dbReference type="EC" id="3.6.5.-" evidence="9"/>
<feature type="domain" description="OCT" evidence="12">
    <location>
        <begin position="347"/>
        <end position="424"/>
    </location>
</feature>
<comment type="subcellular location">
    <subcellularLocation>
        <location evidence="9">Cytoplasm</location>
    </subcellularLocation>
</comment>
<dbReference type="Pfam" id="PF09269">
    <property type="entry name" value="DUF1967"/>
    <property type="match status" value="1"/>
</dbReference>
<dbReference type="Proteomes" id="UP000824087">
    <property type="component" value="Unassembled WGS sequence"/>
</dbReference>
<reference evidence="14" key="2">
    <citation type="journal article" date="2021" name="PeerJ">
        <title>Extensive microbial diversity within the chicken gut microbiome revealed by metagenomics and culture.</title>
        <authorList>
            <person name="Gilroy R."/>
            <person name="Ravi A."/>
            <person name="Getino M."/>
            <person name="Pursley I."/>
            <person name="Horton D.L."/>
            <person name="Alikhan N.F."/>
            <person name="Baker D."/>
            <person name="Gharbi K."/>
            <person name="Hall N."/>
            <person name="Watson M."/>
            <person name="Adriaenssens E.M."/>
            <person name="Foster-Nyarko E."/>
            <person name="Jarju S."/>
            <person name="Secka A."/>
            <person name="Antonio M."/>
            <person name="Oren A."/>
            <person name="Chaudhuri R.R."/>
            <person name="La Ragione R."/>
            <person name="Hildebrand F."/>
            <person name="Pallen M.J."/>
        </authorList>
    </citation>
    <scope>NUCLEOTIDE SEQUENCE</scope>
    <source>
        <strain evidence="14">CHK197-8231</strain>
    </source>
</reference>
<feature type="binding site" evidence="9">
    <location>
        <begin position="309"/>
        <end position="311"/>
    </location>
    <ligand>
        <name>GTP</name>
        <dbReference type="ChEBI" id="CHEBI:37565"/>
    </ligand>
</feature>
<keyword evidence="3 9" id="KW-0963">Cytoplasm</keyword>
<feature type="domain" description="OBG-type G" evidence="11">
    <location>
        <begin position="159"/>
        <end position="328"/>
    </location>
</feature>
<evidence type="ECO:0000259" key="12">
    <source>
        <dbReference type="PROSITE" id="PS51881"/>
    </source>
</evidence>
<dbReference type="NCBIfam" id="NF008954">
    <property type="entry name" value="PRK12296.1"/>
    <property type="match status" value="1"/>
</dbReference>
<comment type="subunit">
    <text evidence="9">Monomer.</text>
</comment>
<dbReference type="PANTHER" id="PTHR11702:SF31">
    <property type="entry name" value="MITOCHONDRIAL RIBOSOME-ASSOCIATED GTPASE 2"/>
    <property type="match status" value="1"/>
</dbReference>
<dbReference type="InterPro" id="IPR036346">
    <property type="entry name" value="GTP-bd_prot_GTP1/OBG_C_sf"/>
</dbReference>
<dbReference type="EMBL" id="DVML01000025">
    <property type="protein sequence ID" value="HIU22849.1"/>
    <property type="molecule type" value="Genomic_DNA"/>
</dbReference>
<dbReference type="GO" id="GO:0005525">
    <property type="term" value="F:GTP binding"/>
    <property type="evidence" value="ECO:0007669"/>
    <property type="project" value="UniProtKB-UniRule"/>
</dbReference>
<evidence type="ECO:0000259" key="13">
    <source>
        <dbReference type="PROSITE" id="PS51883"/>
    </source>
</evidence>
<dbReference type="SUPFAM" id="SSF52540">
    <property type="entry name" value="P-loop containing nucleoside triphosphate hydrolases"/>
    <property type="match status" value="1"/>
</dbReference>
<accession>A0A9D1HUM2</accession>
<feature type="region of interest" description="Disordered" evidence="10">
    <location>
        <begin position="118"/>
        <end position="146"/>
    </location>
</feature>
<evidence type="ECO:0000313" key="15">
    <source>
        <dbReference type="Proteomes" id="UP000824087"/>
    </source>
</evidence>